<protein>
    <recommendedName>
        <fullName evidence="2">F-box domain-containing protein</fullName>
    </recommendedName>
</protein>
<dbReference type="InterPro" id="IPR001810">
    <property type="entry name" value="F-box_dom"/>
</dbReference>
<dbReference type="Gene3D" id="1.20.1280.50">
    <property type="match status" value="1"/>
</dbReference>
<dbReference type="SMART" id="SM00256">
    <property type="entry name" value="FBOX"/>
    <property type="match status" value="1"/>
</dbReference>
<feature type="domain" description="F-box" evidence="2">
    <location>
        <begin position="1"/>
        <end position="52"/>
    </location>
</feature>
<sequence length="529" mass="60348">MALLTSLPPEILHNIFQWLCPEDLLLLPRVCRLFHGYVKGNWKLCRDVYMRTLDTPEDTNLDWETELHDLLKLESICRRETAADKEHELEFVCRTVERLLKHASSQGQTTDNSHTHCASRNTEFLAELFKDQSTREAFLQRSFLFDRVRNEHRHPIRRGQLPTREQQQSAKLHCLYGKPILNPGRLRSTRTYPFAVSKVYDLRQYTDLTEWGPFMDDTTDRVDWEKMEAILVVLGYNITMRRVSKLFSDVWDTPFSGSWPKSYMPSPKAEVTPLDGSDPYGVTGTWYRIVCFLDYNDFFNYNFPAGADVPADSPRPVRDVGEATRLIIMRNYVTAVEPPGPDDGQALPVVHFRGVSRSLDDSWDNNANSDLRAFTSKGTVRLTKEGEVRWTTTSIFHGEERWRSEGIQIGGVRSARGVVGNWFDKDFDVHGPAGPTAFWKASDTAGTVDTIHDLLTNDFLLTYSTVAYMDDSDPEAEMDYEDEEDDEELDDDVDAEPVSNELPGLLLDAQLEVADIVQQAGQAGQTEQA</sequence>
<feature type="region of interest" description="Disordered" evidence="1">
    <location>
        <begin position="474"/>
        <end position="499"/>
    </location>
</feature>
<name>A0A2S4L1D2_9HYPO</name>
<dbReference type="Proteomes" id="UP000237481">
    <property type="component" value="Unassembled WGS sequence"/>
</dbReference>
<comment type="caution">
    <text evidence="3">The sequence shown here is derived from an EMBL/GenBank/DDBJ whole genome shotgun (WGS) entry which is preliminary data.</text>
</comment>
<organism evidence="3 4">
    <name type="scientific">Tolypocladium paradoxum</name>
    <dbReference type="NCBI Taxonomy" id="94208"/>
    <lineage>
        <taxon>Eukaryota</taxon>
        <taxon>Fungi</taxon>
        <taxon>Dikarya</taxon>
        <taxon>Ascomycota</taxon>
        <taxon>Pezizomycotina</taxon>
        <taxon>Sordariomycetes</taxon>
        <taxon>Hypocreomycetidae</taxon>
        <taxon>Hypocreales</taxon>
        <taxon>Ophiocordycipitaceae</taxon>
        <taxon>Tolypocladium</taxon>
    </lineage>
</organism>
<accession>A0A2S4L1D2</accession>
<dbReference type="STRING" id="94208.A0A2S4L1D2"/>
<dbReference type="CDD" id="cd09917">
    <property type="entry name" value="F-box_SF"/>
    <property type="match status" value="1"/>
</dbReference>
<proteinExistence type="predicted"/>
<dbReference type="OrthoDB" id="3226064at2759"/>
<dbReference type="PROSITE" id="PS50181">
    <property type="entry name" value="FBOX"/>
    <property type="match status" value="1"/>
</dbReference>
<keyword evidence="4" id="KW-1185">Reference proteome</keyword>
<evidence type="ECO:0000259" key="2">
    <source>
        <dbReference type="PROSITE" id="PS50181"/>
    </source>
</evidence>
<dbReference type="EMBL" id="PKSG01000350">
    <property type="protein sequence ID" value="POR36209.1"/>
    <property type="molecule type" value="Genomic_DNA"/>
</dbReference>
<feature type="compositionally biased region" description="Acidic residues" evidence="1">
    <location>
        <begin position="474"/>
        <end position="495"/>
    </location>
</feature>
<dbReference type="Pfam" id="PF12937">
    <property type="entry name" value="F-box-like"/>
    <property type="match status" value="1"/>
</dbReference>
<dbReference type="InterPro" id="IPR036047">
    <property type="entry name" value="F-box-like_dom_sf"/>
</dbReference>
<evidence type="ECO:0000256" key="1">
    <source>
        <dbReference type="SAM" id="MobiDB-lite"/>
    </source>
</evidence>
<dbReference type="SUPFAM" id="SSF81383">
    <property type="entry name" value="F-box domain"/>
    <property type="match status" value="1"/>
</dbReference>
<gene>
    <name evidence="3" type="ORF">TPAR_03560</name>
</gene>
<evidence type="ECO:0000313" key="3">
    <source>
        <dbReference type="EMBL" id="POR36209.1"/>
    </source>
</evidence>
<dbReference type="AlphaFoldDB" id="A0A2S4L1D2"/>
<evidence type="ECO:0000313" key="4">
    <source>
        <dbReference type="Proteomes" id="UP000237481"/>
    </source>
</evidence>
<reference evidence="3 4" key="1">
    <citation type="submission" date="2018-01" db="EMBL/GenBank/DDBJ databases">
        <title>Harnessing the power of phylogenomics to disentangle the directionality and signatures of interkingdom host jumping in the parasitic fungal genus Tolypocladium.</title>
        <authorList>
            <person name="Quandt C.A."/>
            <person name="Patterson W."/>
            <person name="Spatafora J.W."/>
        </authorList>
    </citation>
    <scope>NUCLEOTIDE SEQUENCE [LARGE SCALE GENOMIC DNA]</scope>
    <source>
        <strain evidence="3 4">NRBC 100945</strain>
    </source>
</reference>